<accession>A0AAW0LY96</accession>
<organism evidence="1 2">
    <name type="scientific">Quercus suber</name>
    <name type="common">Cork oak</name>
    <dbReference type="NCBI Taxonomy" id="58331"/>
    <lineage>
        <taxon>Eukaryota</taxon>
        <taxon>Viridiplantae</taxon>
        <taxon>Streptophyta</taxon>
        <taxon>Embryophyta</taxon>
        <taxon>Tracheophyta</taxon>
        <taxon>Spermatophyta</taxon>
        <taxon>Magnoliopsida</taxon>
        <taxon>eudicotyledons</taxon>
        <taxon>Gunneridae</taxon>
        <taxon>Pentapetalae</taxon>
        <taxon>rosids</taxon>
        <taxon>fabids</taxon>
        <taxon>Fagales</taxon>
        <taxon>Fagaceae</taxon>
        <taxon>Quercus</taxon>
    </lineage>
</organism>
<evidence type="ECO:0000313" key="1">
    <source>
        <dbReference type="EMBL" id="KAK7855381.1"/>
    </source>
</evidence>
<proteinExistence type="predicted"/>
<dbReference type="AlphaFoldDB" id="A0AAW0LY96"/>
<evidence type="ECO:0000313" key="2">
    <source>
        <dbReference type="Proteomes" id="UP000237347"/>
    </source>
</evidence>
<keyword evidence="2" id="KW-1185">Reference proteome</keyword>
<name>A0AAW0LY96_QUESU</name>
<sequence length="161" mass="18473">MVERGCPSFRAVFSRVGSKSRQLIIRRRGGVLVISDESKRMYNFTIVSNEDEEYLVYNDIKQGGQSAWFLSFEGKLLSFDGSCIADTENCNGHSTDGGCKRWLPSCRRRDDMFDKRSGYFIQGPEPSFLQLDNNTKLTMNDCRVTCWYRCGCDAYTSLYDN</sequence>
<evidence type="ECO:0008006" key="3">
    <source>
        <dbReference type="Google" id="ProtNLM"/>
    </source>
</evidence>
<dbReference type="EMBL" id="PKMF04000046">
    <property type="protein sequence ID" value="KAK7855381.1"/>
    <property type="molecule type" value="Genomic_DNA"/>
</dbReference>
<dbReference type="Proteomes" id="UP000237347">
    <property type="component" value="Unassembled WGS sequence"/>
</dbReference>
<gene>
    <name evidence="1" type="ORF">CFP56_028307</name>
</gene>
<comment type="caution">
    <text evidence="1">The sequence shown here is derived from an EMBL/GenBank/DDBJ whole genome shotgun (WGS) entry which is preliminary data.</text>
</comment>
<protein>
    <recommendedName>
        <fullName evidence="3">Apple domain-containing protein</fullName>
    </recommendedName>
</protein>
<reference evidence="1 2" key="1">
    <citation type="journal article" date="2018" name="Sci. Data">
        <title>The draft genome sequence of cork oak.</title>
        <authorList>
            <person name="Ramos A.M."/>
            <person name="Usie A."/>
            <person name="Barbosa P."/>
            <person name="Barros P.M."/>
            <person name="Capote T."/>
            <person name="Chaves I."/>
            <person name="Simoes F."/>
            <person name="Abreu I."/>
            <person name="Carrasquinho I."/>
            <person name="Faro C."/>
            <person name="Guimaraes J.B."/>
            <person name="Mendonca D."/>
            <person name="Nobrega F."/>
            <person name="Rodrigues L."/>
            <person name="Saibo N.J.M."/>
            <person name="Varela M.C."/>
            <person name="Egas C."/>
            <person name="Matos J."/>
            <person name="Miguel C.M."/>
            <person name="Oliveira M.M."/>
            <person name="Ricardo C.P."/>
            <person name="Goncalves S."/>
        </authorList>
    </citation>
    <scope>NUCLEOTIDE SEQUENCE [LARGE SCALE GENOMIC DNA]</scope>
    <source>
        <strain evidence="2">cv. HL8</strain>
    </source>
</reference>